<proteinExistence type="predicted"/>
<protein>
    <submittedName>
        <fullName evidence="2">Uncharacterized protein</fullName>
    </submittedName>
</protein>
<evidence type="ECO:0000256" key="1">
    <source>
        <dbReference type="SAM" id="SignalP"/>
    </source>
</evidence>
<name>A0AAD6VTC3_9AGAR</name>
<comment type="caution">
    <text evidence="2">The sequence shown here is derived from an EMBL/GenBank/DDBJ whole genome shotgun (WGS) entry which is preliminary data.</text>
</comment>
<evidence type="ECO:0000313" key="2">
    <source>
        <dbReference type="EMBL" id="KAJ7222202.1"/>
    </source>
</evidence>
<gene>
    <name evidence="2" type="ORF">GGX14DRAFT_388035</name>
</gene>
<feature type="chain" id="PRO_5041905829" evidence="1">
    <location>
        <begin position="27"/>
        <end position="305"/>
    </location>
</feature>
<feature type="signal peptide" evidence="1">
    <location>
        <begin position="1"/>
        <end position="26"/>
    </location>
</feature>
<dbReference type="EMBL" id="JARJCW010000007">
    <property type="protein sequence ID" value="KAJ7222202.1"/>
    <property type="molecule type" value="Genomic_DNA"/>
</dbReference>
<accession>A0AAD6VTC3</accession>
<evidence type="ECO:0000313" key="3">
    <source>
        <dbReference type="Proteomes" id="UP001219525"/>
    </source>
</evidence>
<organism evidence="2 3">
    <name type="scientific">Mycena pura</name>
    <dbReference type="NCBI Taxonomy" id="153505"/>
    <lineage>
        <taxon>Eukaryota</taxon>
        <taxon>Fungi</taxon>
        <taxon>Dikarya</taxon>
        <taxon>Basidiomycota</taxon>
        <taxon>Agaricomycotina</taxon>
        <taxon>Agaricomycetes</taxon>
        <taxon>Agaricomycetidae</taxon>
        <taxon>Agaricales</taxon>
        <taxon>Marasmiineae</taxon>
        <taxon>Mycenaceae</taxon>
        <taxon>Mycena</taxon>
    </lineage>
</organism>
<reference evidence="2" key="1">
    <citation type="submission" date="2023-03" db="EMBL/GenBank/DDBJ databases">
        <title>Massive genome expansion in bonnet fungi (Mycena s.s.) driven by repeated elements and novel gene families across ecological guilds.</title>
        <authorList>
            <consortium name="Lawrence Berkeley National Laboratory"/>
            <person name="Harder C.B."/>
            <person name="Miyauchi S."/>
            <person name="Viragh M."/>
            <person name="Kuo A."/>
            <person name="Thoen E."/>
            <person name="Andreopoulos B."/>
            <person name="Lu D."/>
            <person name="Skrede I."/>
            <person name="Drula E."/>
            <person name="Henrissat B."/>
            <person name="Morin E."/>
            <person name="Kohler A."/>
            <person name="Barry K."/>
            <person name="LaButti K."/>
            <person name="Morin E."/>
            <person name="Salamov A."/>
            <person name="Lipzen A."/>
            <person name="Mereny Z."/>
            <person name="Hegedus B."/>
            <person name="Baldrian P."/>
            <person name="Stursova M."/>
            <person name="Weitz H."/>
            <person name="Taylor A."/>
            <person name="Grigoriev I.V."/>
            <person name="Nagy L.G."/>
            <person name="Martin F."/>
            <person name="Kauserud H."/>
        </authorList>
    </citation>
    <scope>NUCLEOTIDE SEQUENCE</scope>
    <source>
        <strain evidence="2">9144</strain>
    </source>
</reference>
<sequence>MRSFSQLTVLATVAFATLAAAAPVSAAPVVTPKHQLSSLPTTLAGLRDNLSPTLNSITTPNATSATLDPLVTQVSSTVSPAVAKVSALAGSPLSTILGTTNASSGVVSPTQAVLPTFGDFRPATTPNLTPADQTDILQILTRALGPRLGSDMAKLVARMSNRILNKIPLTGVIHSVVTLVNKLLRPGGTLEELLGGGHPDVSCGGREEPLDQRSIQARADSHPNSGVSSFLFLPHPFLALHLPPNMPYTAKYIVKVVATISDGLLGKIPLSQALNAVTGLLNKVNNPTTALGSILGTAGAAIGNL</sequence>
<keyword evidence="3" id="KW-1185">Reference proteome</keyword>
<dbReference type="AlphaFoldDB" id="A0AAD6VTC3"/>
<keyword evidence="1" id="KW-0732">Signal</keyword>
<dbReference type="Proteomes" id="UP001219525">
    <property type="component" value="Unassembled WGS sequence"/>
</dbReference>